<proteinExistence type="inferred from homology"/>
<sequence>MTLSAFGTKSDSVINETVFEMLFRTHYASLVVYARRFLNDTDAARDVVQSVFIRVWERRDETPIVNIKGYLVQSVRNRCISLIKDRKRTGTIEEAGRLKDEEPELPDNELIEKVQEVIAMLPPQCQRVFVMNRFDGMKYKEIADNLGISVKTVEVHMGKALKFIREKLPAAIYSLQRS</sequence>
<gene>
    <name evidence="7" type="ORF">M9189_08965</name>
</gene>
<evidence type="ECO:0000256" key="3">
    <source>
        <dbReference type="ARBA" id="ARBA00023082"/>
    </source>
</evidence>
<dbReference type="Gene3D" id="1.10.1740.10">
    <property type="match status" value="1"/>
</dbReference>
<feature type="domain" description="RNA polymerase sigma factor 70 region 4 type 2" evidence="6">
    <location>
        <begin position="112"/>
        <end position="163"/>
    </location>
</feature>
<dbReference type="KEGG" id="alkq:M9189_08965"/>
<reference evidence="7" key="1">
    <citation type="submission" date="2022-05" db="EMBL/GenBank/DDBJ databases">
        <authorList>
            <person name="Sun X."/>
        </authorList>
    </citation>
    <scope>NUCLEOTIDE SEQUENCE</scope>
    <source>
        <strain evidence="7">Ai-910</strain>
    </source>
</reference>
<dbReference type="PANTHER" id="PTHR43133:SF46">
    <property type="entry name" value="RNA POLYMERASE SIGMA-70 FACTOR ECF SUBFAMILY"/>
    <property type="match status" value="1"/>
</dbReference>
<dbReference type="GO" id="GO:0016987">
    <property type="term" value="F:sigma factor activity"/>
    <property type="evidence" value="ECO:0007669"/>
    <property type="project" value="UniProtKB-KW"/>
</dbReference>
<evidence type="ECO:0000256" key="1">
    <source>
        <dbReference type="ARBA" id="ARBA00010641"/>
    </source>
</evidence>
<keyword evidence="2" id="KW-0805">Transcription regulation</keyword>
<keyword evidence="8" id="KW-1185">Reference proteome</keyword>
<dbReference type="EMBL" id="CP098400">
    <property type="protein sequence ID" value="URW78983.1"/>
    <property type="molecule type" value="Genomic_DNA"/>
</dbReference>
<keyword evidence="3" id="KW-0731">Sigma factor</keyword>
<dbReference type="GO" id="GO:0006352">
    <property type="term" value="P:DNA-templated transcription initiation"/>
    <property type="evidence" value="ECO:0007669"/>
    <property type="project" value="InterPro"/>
</dbReference>
<dbReference type="InterPro" id="IPR014327">
    <property type="entry name" value="RNA_pol_sigma70_bacteroid"/>
</dbReference>
<comment type="similarity">
    <text evidence="1">Belongs to the sigma-70 factor family. ECF subfamily.</text>
</comment>
<dbReference type="NCBIfam" id="TIGR02937">
    <property type="entry name" value="sigma70-ECF"/>
    <property type="match status" value="1"/>
</dbReference>
<dbReference type="SUPFAM" id="SSF88946">
    <property type="entry name" value="Sigma2 domain of RNA polymerase sigma factors"/>
    <property type="match status" value="1"/>
</dbReference>
<dbReference type="InterPro" id="IPR007627">
    <property type="entry name" value="RNA_pol_sigma70_r2"/>
</dbReference>
<dbReference type="NCBIfam" id="TIGR02985">
    <property type="entry name" value="Sig70_bacteroi1"/>
    <property type="match status" value="1"/>
</dbReference>
<evidence type="ECO:0000313" key="7">
    <source>
        <dbReference type="EMBL" id="URW78983.1"/>
    </source>
</evidence>
<reference evidence="7" key="2">
    <citation type="submission" date="2022-06" db="EMBL/GenBank/DDBJ databases">
        <title>Xiashengella guii gen. nov. sp. nov., a bacterium isolated form anaerobic digestion tank.</title>
        <authorList>
            <person name="Huang H."/>
        </authorList>
    </citation>
    <scope>NUCLEOTIDE SEQUENCE</scope>
    <source>
        <strain evidence="7">Ai-910</strain>
    </source>
</reference>
<dbReference type="InterPro" id="IPR014284">
    <property type="entry name" value="RNA_pol_sigma-70_dom"/>
</dbReference>
<dbReference type="CDD" id="cd06171">
    <property type="entry name" value="Sigma70_r4"/>
    <property type="match status" value="1"/>
</dbReference>
<dbReference type="InterPro" id="IPR039425">
    <property type="entry name" value="RNA_pol_sigma-70-like"/>
</dbReference>
<dbReference type="GO" id="GO:0003677">
    <property type="term" value="F:DNA binding"/>
    <property type="evidence" value="ECO:0007669"/>
    <property type="project" value="InterPro"/>
</dbReference>
<dbReference type="RefSeq" id="WP_250722492.1">
    <property type="nucleotide sequence ID" value="NZ_CP098400.1"/>
</dbReference>
<dbReference type="SUPFAM" id="SSF88659">
    <property type="entry name" value="Sigma3 and sigma4 domains of RNA polymerase sigma factors"/>
    <property type="match status" value="1"/>
</dbReference>
<evidence type="ECO:0000259" key="5">
    <source>
        <dbReference type="Pfam" id="PF04542"/>
    </source>
</evidence>
<keyword evidence="4" id="KW-0804">Transcription</keyword>
<dbReference type="InterPro" id="IPR013324">
    <property type="entry name" value="RNA_pol_sigma_r3/r4-like"/>
</dbReference>
<evidence type="ECO:0000259" key="6">
    <source>
        <dbReference type="Pfam" id="PF08281"/>
    </source>
</evidence>
<protein>
    <submittedName>
        <fullName evidence="7">RNA polymerase sigma-70 factor</fullName>
    </submittedName>
</protein>
<feature type="domain" description="RNA polymerase sigma-70 region 2" evidence="5">
    <location>
        <begin position="22"/>
        <end position="89"/>
    </location>
</feature>
<dbReference type="Proteomes" id="UP001056426">
    <property type="component" value="Chromosome"/>
</dbReference>
<dbReference type="Gene3D" id="1.10.10.10">
    <property type="entry name" value="Winged helix-like DNA-binding domain superfamily/Winged helix DNA-binding domain"/>
    <property type="match status" value="1"/>
</dbReference>
<dbReference type="Pfam" id="PF08281">
    <property type="entry name" value="Sigma70_r4_2"/>
    <property type="match status" value="1"/>
</dbReference>
<evidence type="ECO:0000256" key="2">
    <source>
        <dbReference type="ARBA" id="ARBA00023015"/>
    </source>
</evidence>
<dbReference type="InterPro" id="IPR013249">
    <property type="entry name" value="RNA_pol_sigma70_r4_t2"/>
</dbReference>
<organism evidence="7 8">
    <name type="scientific">Xiashengella succiniciproducens</name>
    <dbReference type="NCBI Taxonomy" id="2949635"/>
    <lineage>
        <taxon>Bacteria</taxon>
        <taxon>Pseudomonadati</taxon>
        <taxon>Bacteroidota</taxon>
        <taxon>Bacteroidia</taxon>
        <taxon>Marinilabiliales</taxon>
        <taxon>Marinilabiliaceae</taxon>
        <taxon>Xiashengella</taxon>
    </lineage>
</organism>
<dbReference type="InterPro" id="IPR036388">
    <property type="entry name" value="WH-like_DNA-bd_sf"/>
</dbReference>
<dbReference type="InterPro" id="IPR013325">
    <property type="entry name" value="RNA_pol_sigma_r2"/>
</dbReference>
<name>A0A9J6ZNA3_9BACT</name>
<dbReference type="Pfam" id="PF04542">
    <property type="entry name" value="Sigma70_r2"/>
    <property type="match status" value="1"/>
</dbReference>
<dbReference type="PANTHER" id="PTHR43133">
    <property type="entry name" value="RNA POLYMERASE ECF-TYPE SIGMA FACTO"/>
    <property type="match status" value="1"/>
</dbReference>
<evidence type="ECO:0000313" key="8">
    <source>
        <dbReference type="Proteomes" id="UP001056426"/>
    </source>
</evidence>
<dbReference type="AlphaFoldDB" id="A0A9J6ZNA3"/>
<accession>A0A9J6ZNA3</accession>
<evidence type="ECO:0000256" key="4">
    <source>
        <dbReference type="ARBA" id="ARBA00023163"/>
    </source>
</evidence>